<gene>
    <name evidence="1" type="ORF">NJT12_03445</name>
</gene>
<dbReference type="Pfam" id="PF11363">
    <property type="entry name" value="DUF3164"/>
    <property type="match status" value="1"/>
</dbReference>
<keyword evidence="2" id="KW-1185">Reference proteome</keyword>
<sequence>MNTQTTKIAPDLLKFTPAELRAALAKKEAEKEEDRLAYKELVEQTVPKAISELSLASEILSKAKTQAFQYFEDVLKLKSDVYGIKEKQMTHTFSCEHGEITIGYRVNDGWDDTVNAGINKVEKFIASLARDKATAALVSMVFNLLKKDSKGNLKGSRVLELQKLTKDFNDEEFTDGVDIISKAYKPKKSVWFCEASITNDDSTKTPVPLSLSAVDFAAGYKFNFYNEPSGL</sequence>
<dbReference type="RefSeq" id="WP_271334534.1">
    <property type="nucleotide sequence ID" value="NZ_JAMZNK010000004.1"/>
</dbReference>
<accession>A0ABT4W846</accession>
<comment type="caution">
    <text evidence="1">The sequence shown here is derived from an EMBL/GenBank/DDBJ whole genome shotgun (WGS) entry which is preliminary data.</text>
</comment>
<reference evidence="1 2" key="1">
    <citation type="journal article" date="2023" name="Chemosphere">
        <title>Whole genome analysis of Flavobacterium aziz-sancarii sp. nov., isolated from Ardley Island (Antarctica), revealed a rich resistome and bioremediation potential.</title>
        <authorList>
            <person name="Otur C."/>
            <person name="Okay S."/>
            <person name="Kurt-Kizildogan A."/>
        </authorList>
    </citation>
    <scope>NUCLEOTIDE SEQUENCE [LARGE SCALE GENOMIC DNA]</scope>
    <source>
        <strain evidence="1 2">AC</strain>
    </source>
</reference>
<proteinExistence type="predicted"/>
<dbReference type="InterPro" id="IPR021505">
    <property type="entry name" value="Phage_B3_Orf6"/>
</dbReference>
<dbReference type="Proteomes" id="UP001212170">
    <property type="component" value="Unassembled WGS sequence"/>
</dbReference>
<dbReference type="EMBL" id="JAMZNK010000004">
    <property type="protein sequence ID" value="MDA6068666.1"/>
    <property type="molecule type" value="Genomic_DNA"/>
</dbReference>
<evidence type="ECO:0000313" key="2">
    <source>
        <dbReference type="Proteomes" id="UP001212170"/>
    </source>
</evidence>
<evidence type="ECO:0000313" key="1">
    <source>
        <dbReference type="EMBL" id="MDA6068666.1"/>
    </source>
</evidence>
<protein>
    <submittedName>
        <fullName evidence="1">DUF3164 family protein</fullName>
    </submittedName>
</protein>
<name>A0ABT4W846_9FLAO</name>
<organism evidence="1 2">
    <name type="scientific">Flavobacterium azizsancarii</name>
    <dbReference type="NCBI Taxonomy" id="2961580"/>
    <lineage>
        <taxon>Bacteria</taxon>
        <taxon>Pseudomonadati</taxon>
        <taxon>Bacteroidota</taxon>
        <taxon>Flavobacteriia</taxon>
        <taxon>Flavobacteriales</taxon>
        <taxon>Flavobacteriaceae</taxon>
        <taxon>Flavobacterium</taxon>
    </lineage>
</organism>